<name>A0A0F4PSU1_9GAMM</name>
<accession>A0A0F4PSU1</accession>
<proteinExistence type="predicted"/>
<reference evidence="1 2" key="1">
    <citation type="journal article" date="2015" name="BMC Genomics">
        <title>Genome mining reveals unlocked bioactive potential of marine Gram-negative bacteria.</title>
        <authorList>
            <person name="Machado H."/>
            <person name="Sonnenschein E.C."/>
            <person name="Melchiorsen J."/>
            <person name="Gram L."/>
        </authorList>
    </citation>
    <scope>NUCLEOTIDE SEQUENCE [LARGE SCALE GENOMIC DNA]</scope>
    <source>
        <strain evidence="1 2">S3137</strain>
    </source>
</reference>
<dbReference type="PATRIC" id="fig|151081.8.peg.2319"/>
<dbReference type="EMBL" id="JXXZ01000010">
    <property type="protein sequence ID" value="KJY98535.1"/>
    <property type="molecule type" value="Genomic_DNA"/>
</dbReference>
<gene>
    <name evidence="1" type="ORF">TW72_12440</name>
</gene>
<keyword evidence="2" id="KW-1185">Reference proteome</keyword>
<organism evidence="1 2">
    <name type="scientific">Pseudoalteromonas ruthenica</name>
    <dbReference type="NCBI Taxonomy" id="151081"/>
    <lineage>
        <taxon>Bacteria</taxon>
        <taxon>Pseudomonadati</taxon>
        <taxon>Pseudomonadota</taxon>
        <taxon>Gammaproteobacteria</taxon>
        <taxon>Alteromonadales</taxon>
        <taxon>Pseudoalteromonadaceae</taxon>
        <taxon>Pseudoalteromonas</taxon>
    </lineage>
</organism>
<comment type="caution">
    <text evidence="1">The sequence shown here is derived from an EMBL/GenBank/DDBJ whole genome shotgun (WGS) entry which is preliminary data.</text>
</comment>
<evidence type="ECO:0000313" key="1">
    <source>
        <dbReference type="EMBL" id="KJY98535.1"/>
    </source>
</evidence>
<dbReference type="RefSeq" id="WP_045979658.1">
    <property type="nucleotide sequence ID" value="NZ_JXXY01000010.1"/>
</dbReference>
<dbReference type="Proteomes" id="UP000033664">
    <property type="component" value="Unassembled WGS sequence"/>
</dbReference>
<dbReference type="AlphaFoldDB" id="A0A0F4PSU1"/>
<dbReference type="GeneID" id="58229301"/>
<sequence length="569" mass="65488">MSRESRWNNELYFKLRASRICDLNRLIYFNCPDASTLKINTNNHLLVSERVDKVKELGVHFSRIIDEGGSITQLYNLFYAAVNYFKWVDSNNHSSFSTVSVEQYCESNLRRALRREIKNTTFSKIRSHLSSLFSLLDLSTECFKHIPSLPKNDGEPFEAYSRSDLNKLLPLLRAIFKQTSRQFLCNPEFYKKAHATTYTMTFEYKGINYKLRSGITKMMTAATYLLSFYTYANSSSLLSLTRPSTAKFENNETWYAMPTFKRRAFKVIHVEIAEHNLLIPKYSISFFNTLLEVSKLIDNADNSLLIQTCTEGTIRPLVPHDLTNFNKSFLRKHFNLTDVRNRELRPQISRFRKTGSELALRFQGVIAQGELLNNTPNVRSKHYSTGNKHENLSMLQEVASIRAQQAKAKGTAKSAQKDLDIKVLSIDEYHKIDVPLSKTAHGGMCQDPFGKRSEKFTKKASTTNSTLGEKIACADLLNCFGCEHQVIIQSVDDIWCLLSFKYCLEESIYFHLDEQHFNKNFAGVIQYIEEKIIPKLDKNIVKQAEVKLDEFGRHPLWQDASSTIMIFGS</sequence>
<evidence type="ECO:0000313" key="2">
    <source>
        <dbReference type="Proteomes" id="UP000033664"/>
    </source>
</evidence>
<protein>
    <submittedName>
        <fullName evidence="1">Uncharacterized protein</fullName>
    </submittedName>
</protein>
<dbReference type="OrthoDB" id="5824039at2"/>